<evidence type="ECO:0000256" key="9">
    <source>
        <dbReference type="ARBA" id="ARBA00023006"/>
    </source>
</evidence>
<dbReference type="GO" id="GO:0035973">
    <property type="term" value="P:aggrephagy"/>
    <property type="evidence" value="ECO:0007669"/>
    <property type="project" value="TreeGrafter"/>
</dbReference>
<comment type="similarity">
    <text evidence="2 11">Belongs to the peptidase C54 family.</text>
</comment>
<sequence>MEATGTDEVEKIKSKFMSAWHNMKYSWVLKTKTYFSRNSPVFLLGKCYHFKTEGEPDQGHCTNTFISGNVEEFRKDFISRIWLTYREEFPQIQGSALTTDCGWGCTLRTGQMLLAQGLMLHFLGRAWVWPEALAMDGCDSESWPSSTVRKLTASLEASLTADREPRLLARPPARRDCDGTERRNELYHRKIISWFGDSPLAAFGLHQLIEYGKKSGKMAGDWYGPAVVAFVFALRKAVEEARDPELQGVTVYVAQDCTVYSSDVIDRQCSWLGSGRAAPKAVIVLVPVRLGGERTNTDYLEFVKGILSLEYCVGIIGGRPKQSYYFAGFQDDSLIYMDPHYCQSFVDVSIKDFPLESFHCPSPKKMSFKKMDPSCTIGFYCRTVQDFEKASEEITKMLKSSSKEKYPLFTFVKGHSRDYDFASSPLHEENDLFSEDEKKRLKRFSTEEFVLL</sequence>
<dbReference type="GO" id="GO:0016485">
    <property type="term" value="P:protein processing"/>
    <property type="evidence" value="ECO:0007669"/>
    <property type="project" value="TreeGrafter"/>
</dbReference>
<dbReference type="GO" id="GO:0034727">
    <property type="term" value="P:piecemeal microautophagy of the nucleus"/>
    <property type="evidence" value="ECO:0007669"/>
    <property type="project" value="TreeGrafter"/>
</dbReference>
<dbReference type="GO" id="GO:0015031">
    <property type="term" value="P:protein transport"/>
    <property type="evidence" value="ECO:0007669"/>
    <property type="project" value="UniProtKB-KW"/>
</dbReference>
<keyword evidence="14" id="KW-1185">Reference proteome</keyword>
<accession>A0A8D2MVB7</accession>
<evidence type="ECO:0000256" key="1">
    <source>
        <dbReference type="ARBA" id="ARBA00004496"/>
    </source>
</evidence>
<evidence type="ECO:0000313" key="14">
    <source>
        <dbReference type="Proteomes" id="UP000694413"/>
    </source>
</evidence>
<dbReference type="SUPFAM" id="SSF54001">
    <property type="entry name" value="Cysteine proteinases"/>
    <property type="match status" value="1"/>
</dbReference>
<organism evidence="13 14">
    <name type="scientific">Zonotrichia albicollis</name>
    <name type="common">White-throated sparrow</name>
    <name type="synonym">Fringilla albicollis</name>
    <dbReference type="NCBI Taxonomy" id="44394"/>
    <lineage>
        <taxon>Eukaryota</taxon>
        <taxon>Metazoa</taxon>
        <taxon>Chordata</taxon>
        <taxon>Craniata</taxon>
        <taxon>Vertebrata</taxon>
        <taxon>Euteleostomi</taxon>
        <taxon>Archelosauria</taxon>
        <taxon>Archosauria</taxon>
        <taxon>Dinosauria</taxon>
        <taxon>Saurischia</taxon>
        <taxon>Theropoda</taxon>
        <taxon>Coelurosauria</taxon>
        <taxon>Aves</taxon>
        <taxon>Neognathae</taxon>
        <taxon>Neoaves</taxon>
        <taxon>Telluraves</taxon>
        <taxon>Australaves</taxon>
        <taxon>Passeriformes</taxon>
        <taxon>Passerellidae</taxon>
        <taxon>Zonotrichia</taxon>
    </lineage>
</organism>
<evidence type="ECO:0000256" key="11">
    <source>
        <dbReference type="RuleBase" id="RU363115"/>
    </source>
</evidence>
<dbReference type="GO" id="GO:0000045">
    <property type="term" value="P:autophagosome assembly"/>
    <property type="evidence" value="ECO:0007669"/>
    <property type="project" value="TreeGrafter"/>
</dbReference>
<dbReference type="PANTHER" id="PTHR22624">
    <property type="entry name" value="CYSTEINE PROTEASE ATG4"/>
    <property type="match status" value="1"/>
</dbReference>
<evidence type="ECO:0000256" key="4">
    <source>
        <dbReference type="ARBA" id="ARBA00022490"/>
    </source>
</evidence>
<evidence type="ECO:0000256" key="3">
    <source>
        <dbReference type="ARBA" id="ARBA00022448"/>
    </source>
</evidence>
<dbReference type="Pfam" id="PF03416">
    <property type="entry name" value="Peptidase_C54"/>
    <property type="match status" value="1"/>
</dbReference>
<keyword evidence="7" id="KW-0788">Thiol protease</keyword>
<proteinExistence type="inferred from homology"/>
<gene>
    <name evidence="13" type="primary">ATG4C</name>
</gene>
<protein>
    <recommendedName>
        <fullName evidence="11">Cysteine protease</fullName>
        <ecNumber evidence="11">3.4.22.-</ecNumber>
    </recommendedName>
</protein>
<comment type="function">
    <text evidence="11">Cysteine protease that plays a key role in autophagy by mediating both proteolytic activation and delipidation of ATG8 family proteins.</text>
</comment>
<dbReference type="GO" id="GO:0000423">
    <property type="term" value="P:mitophagy"/>
    <property type="evidence" value="ECO:0007669"/>
    <property type="project" value="TreeGrafter"/>
</dbReference>
<dbReference type="Ensembl" id="ENSZALT00000018927.1">
    <property type="protein sequence ID" value="ENSZALP00000013897.1"/>
    <property type="gene ID" value="ENSZALG00000011363.1"/>
</dbReference>
<dbReference type="GO" id="GO:0004197">
    <property type="term" value="F:cysteine-type endopeptidase activity"/>
    <property type="evidence" value="ECO:0007669"/>
    <property type="project" value="TreeGrafter"/>
</dbReference>
<reference evidence="13" key="1">
    <citation type="submission" date="2025-08" db="UniProtKB">
        <authorList>
            <consortium name="Ensembl"/>
        </authorList>
    </citation>
    <scope>IDENTIFICATION</scope>
</reference>
<keyword evidence="8 11" id="KW-0653">Protein transport</keyword>
<dbReference type="Proteomes" id="UP000694413">
    <property type="component" value="Unassembled WGS sequence"/>
</dbReference>
<dbReference type="AlphaFoldDB" id="A0A8D2MVB7"/>
<dbReference type="InterPro" id="IPR005078">
    <property type="entry name" value="Peptidase_C54"/>
</dbReference>
<comment type="catalytic activity">
    <reaction evidence="10">
        <text>[protein]-C-terminal L-amino acid-glycyl-phosphatidylethanolamide + H2O = [protein]-C-terminal L-amino acid-glycine + a 1,2-diacyl-sn-glycero-3-phosphoethanolamine</text>
        <dbReference type="Rhea" id="RHEA:67548"/>
        <dbReference type="Rhea" id="RHEA-COMP:17323"/>
        <dbReference type="Rhea" id="RHEA-COMP:17324"/>
        <dbReference type="ChEBI" id="CHEBI:15377"/>
        <dbReference type="ChEBI" id="CHEBI:64612"/>
        <dbReference type="ChEBI" id="CHEBI:172940"/>
        <dbReference type="ChEBI" id="CHEBI:172941"/>
    </reaction>
    <physiologicalReaction direction="left-to-right" evidence="10">
        <dbReference type="Rhea" id="RHEA:67549"/>
    </physiologicalReaction>
</comment>
<keyword evidence="4 11" id="KW-0963">Cytoplasm</keyword>
<evidence type="ECO:0000259" key="12">
    <source>
        <dbReference type="Pfam" id="PF03416"/>
    </source>
</evidence>
<dbReference type="InterPro" id="IPR038765">
    <property type="entry name" value="Papain-like_cys_pep_sf"/>
</dbReference>
<keyword evidence="9 11" id="KW-0072">Autophagy</keyword>
<keyword evidence="3" id="KW-0813">Transport</keyword>
<keyword evidence="6 11" id="KW-0378">Hydrolase</keyword>
<dbReference type="InterPro" id="IPR046792">
    <property type="entry name" value="Peptidase_C54_cat"/>
</dbReference>
<dbReference type="GO" id="GO:0019786">
    <property type="term" value="F:protein-phosphatidylethanolamide deconjugating activity"/>
    <property type="evidence" value="ECO:0007669"/>
    <property type="project" value="InterPro"/>
</dbReference>
<evidence type="ECO:0000313" key="13">
    <source>
        <dbReference type="Ensembl" id="ENSZALP00000013897.1"/>
    </source>
</evidence>
<evidence type="ECO:0000256" key="10">
    <source>
        <dbReference type="ARBA" id="ARBA00029362"/>
    </source>
</evidence>
<keyword evidence="5 11" id="KW-0645">Protease</keyword>
<dbReference type="PANTHER" id="PTHR22624:SF38">
    <property type="entry name" value="CYSTEINE PROTEASE ATG4C"/>
    <property type="match status" value="1"/>
</dbReference>
<evidence type="ECO:0000256" key="5">
    <source>
        <dbReference type="ARBA" id="ARBA00022670"/>
    </source>
</evidence>
<dbReference type="EC" id="3.4.22.-" evidence="11"/>
<feature type="domain" description="Peptidase C54 catalytic" evidence="12">
    <location>
        <begin position="71"/>
        <end position="391"/>
    </location>
</feature>
<reference evidence="13" key="2">
    <citation type="submission" date="2025-09" db="UniProtKB">
        <authorList>
            <consortium name="Ensembl"/>
        </authorList>
    </citation>
    <scope>IDENTIFICATION</scope>
</reference>
<evidence type="ECO:0000256" key="7">
    <source>
        <dbReference type="ARBA" id="ARBA00022807"/>
    </source>
</evidence>
<comment type="subcellular location">
    <subcellularLocation>
        <location evidence="1 11">Cytoplasm</location>
    </subcellularLocation>
</comment>
<evidence type="ECO:0000256" key="2">
    <source>
        <dbReference type="ARBA" id="ARBA00010958"/>
    </source>
</evidence>
<dbReference type="GO" id="GO:0005737">
    <property type="term" value="C:cytoplasm"/>
    <property type="evidence" value="ECO:0007669"/>
    <property type="project" value="UniProtKB-SubCell"/>
</dbReference>
<name>A0A8D2MVB7_ZONAL</name>
<evidence type="ECO:0000256" key="8">
    <source>
        <dbReference type="ARBA" id="ARBA00022927"/>
    </source>
</evidence>
<evidence type="ECO:0000256" key="6">
    <source>
        <dbReference type="ARBA" id="ARBA00022801"/>
    </source>
</evidence>